<reference evidence="3" key="1">
    <citation type="submission" date="2021-01" db="EMBL/GenBank/DDBJ databases">
        <authorList>
            <consortium name="Aspergillus puulaauensis MK2 genome sequencing consortium"/>
            <person name="Kazuki M."/>
            <person name="Futagami T."/>
        </authorList>
    </citation>
    <scope>NUCLEOTIDE SEQUENCE</scope>
    <source>
        <strain evidence="3">MK2</strain>
    </source>
</reference>
<dbReference type="Pfam" id="PF00484">
    <property type="entry name" value="Pro_CA"/>
    <property type="match status" value="1"/>
</dbReference>
<keyword evidence="4" id="KW-1185">Reference proteome</keyword>
<dbReference type="EC" id="4.2.1.1" evidence="2"/>
<dbReference type="InterPro" id="IPR001765">
    <property type="entry name" value="Carbonic_anhydrase"/>
</dbReference>
<evidence type="ECO:0000313" key="4">
    <source>
        <dbReference type="Proteomes" id="UP000654913"/>
    </source>
</evidence>
<keyword evidence="2" id="KW-0456">Lyase</keyword>
<accession>A0A7R8AP82</accession>
<organism evidence="3 4">
    <name type="scientific">Aspergillus puulaauensis</name>
    <dbReference type="NCBI Taxonomy" id="1220207"/>
    <lineage>
        <taxon>Eukaryota</taxon>
        <taxon>Fungi</taxon>
        <taxon>Dikarya</taxon>
        <taxon>Ascomycota</taxon>
        <taxon>Pezizomycotina</taxon>
        <taxon>Eurotiomycetes</taxon>
        <taxon>Eurotiomycetidae</taxon>
        <taxon>Eurotiales</taxon>
        <taxon>Aspergillaceae</taxon>
        <taxon>Aspergillus</taxon>
    </lineage>
</organism>
<dbReference type="SUPFAM" id="SSF53056">
    <property type="entry name" value="beta-carbonic anhydrase, cab"/>
    <property type="match status" value="1"/>
</dbReference>
<comment type="catalytic activity">
    <reaction evidence="2">
        <text>hydrogencarbonate + H(+) = CO2 + H2O</text>
        <dbReference type="Rhea" id="RHEA:10748"/>
        <dbReference type="ChEBI" id="CHEBI:15377"/>
        <dbReference type="ChEBI" id="CHEBI:15378"/>
        <dbReference type="ChEBI" id="CHEBI:16526"/>
        <dbReference type="ChEBI" id="CHEBI:17544"/>
        <dbReference type="EC" id="4.2.1.1"/>
    </reaction>
</comment>
<comment type="similarity">
    <text evidence="1 2">Belongs to the beta-class carbonic anhydrase family.</text>
</comment>
<dbReference type="Gene3D" id="3.40.1050.10">
    <property type="entry name" value="Carbonic anhydrase"/>
    <property type="match status" value="1"/>
</dbReference>
<dbReference type="Proteomes" id="UP000654913">
    <property type="component" value="Chromosome 4"/>
</dbReference>
<protein>
    <recommendedName>
        <fullName evidence="2">Carbonic anhydrase</fullName>
        <ecNumber evidence="2">4.2.1.1</ecNumber>
    </recommendedName>
    <alternativeName>
        <fullName evidence="2">Carbonate dehydratase</fullName>
    </alternativeName>
</protein>
<reference evidence="3" key="2">
    <citation type="submission" date="2021-02" db="EMBL/GenBank/DDBJ databases">
        <title>Aspergillus puulaauensis MK2 genome sequence.</title>
        <authorList>
            <person name="Futagami T."/>
            <person name="Mori K."/>
            <person name="Kadooka C."/>
            <person name="Tanaka T."/>
        </authorList>
    </citation>
    <scope>NUCLEOTIDE SEQUENCE</scope>
    <source>
        <strain evidence="3">MK2</strain>
    </source>
</reference>
<dbReference type="OrthoDB" id="10248475at2759"/>
<evidence type="ECO:0000313" key="3">
    <source>
        <dbReference type="EMBL" id="BCS24533.1"/>
    </source>
</evidence>
<evidence type="ECO:0000256" key="1">
    <source>
        <dbReference type="ARBA" id="ARBA00006217"/>
    </source>
</evidence>
<dbReference type="GeneID" id="64974538"/>
<dbReference type="AlphaFoldDB" id="A0A7R8AP82"/>
<dbReference type="GO" id="GO:0008270">
    <property type="term" value="F:zinc ion binding"/>
    <property type="evidence" value="ECO:0007669"/>
    <property type="project" value="UniProtKB-UniRule"/>
</dbReference>
<proteinExistence type="inferred from homology"/>
<sequence length="58" mass="5873">MASASEAASLAELNVLAGVETLKQKSVVLEAMQKGMQVHGLVFDVGSGVLQELDTGGG</sequence>
<dbReference type="KEGG" id="apuu:APUU_40977S"/>
<evidence type="ECO:0000256" key="2">
    <source>
        <dbReference type="RuleBase" id="RU003956"/>
    </source>
</evidence>
<dbReference type="InterPro" id="IPR036874">
    <property type="entry name" value="Carbonic_anhydrase_sf"/>
</dbReference>
<gene>
    <name evidence="3" type="ORF">APUU_40977S</name>
</gene>
<keyword evidence="2" id="KW-0862">Zinc</keyword>
<dbReference type="GO" id="GO:0004089">
    <property type="term" value="F:carbonate dehydratase activity"/>
    <property type="evidence" value="ECO:0007669"/>
    <property type="project" value="UniProtKB-UniRule"/>
</dbReference>
<dbReference type="EMBL" id="AP024446">
    <property type="protein sequence ID" value="BCS24533.1"/>
    <property type="molecule type" value="Genomic_DNA"/>
</dbReference>
<dbReference type="RefSeq" id="XP_041556727.1">
    <property type="nucleotide sequence ID" value="XM_041704109.1"/>
</dbReference>
<comment type="function">
    <text evidence="2">Reversible hydration of carbon dioxide.</text>
</comment>
<name>A0A7R8AP82_9EURO</name>